<keyword evidence="5" id="KW-1185">Reference proteome</keyword>
<name>A0A8R1HU65_CAEJA</name>
<accession>A0A8R1HU65</accession>
<dbReference type="Gene3D" id="1.10.490.10">
    <property type="entry name" value="Globins"/>
    <property type="match status" value="1"/>
</dbReference>
<evidence type="ECO:0000313" key="5">
    <source>
        <dbReference type="Proteomes" id="UP000005237"/>
    </source>
</evidence>
<reference evidence="4" key="2">
    <citation type="submission" date="2022-06" db="UniProtKB">
        <authorList>
            <consortium name="EnsemblMetazoa"/>
        </authorList>
    </citation>
    <scope>IDENTIFICATION</scope>
    <source>
        <strain evidence="4">DF5081</strain>
    </source>
</reference>
<organism evidence="4 5">
    <name type="scientific">Caenorhabditis japonica</name>
    <dbReference type="NCBI Taxonomy" id="281687"/>
    <lineage>
        <taxon>Eukaryota</taxon>
        <taxon>Metazoa</taxon>
        <taxon>Ecdysozoa</taxon>
        <taxon>Nematoda</taxon>
        <taxon>Chromadorea</taxon>
        <taxon>Rhabditida</taxon>
        <taxon>Rhabditina</taxon>
        <taxon>Rhabditomorpha</taxon>
        <taxon>Rhabditoidea</taxon>
        <taxon>Rhabditidae</taxon>
        <taxon>Peloderinae</taxon>
        <taxon>Caenorhabditis</taxon>
    </lineage>
</organism>
<dbReference type="CDD" id="cd01040">
    <property type="entry name" value="Mb-like"/>
    <property type="match status" value="1"/>
</dbReference>
<proteinExistence type="inferred from homology"/>
<dbReference type="Proteomes" id="UP000005237">
    <property type="component" value="Unassembled WGS sequence"/>
</dbReference>
<dbReference type="SUPFAM" id="SSF46458">
    <property type="entry name" value="Globin-like"/>
    <property type="match status" value="1"/>
</dbReference>
<evidence type="ECO:0000256" key="2">
    <source>
        <dbReference type="SAM" id="MobiDB-lite"/>
    </source>
</evidence>
<reference evidence="5" key="1">
    <citation type="submission" date="2010-08" db="EMBL/GenBank/DDBJ databases">
        <authorList>
            <consortium name="Caenorhabditis japonica Sequencing Consortium"/>
            <person name="Wilson R.K."/>
        </authorList>
    </citation>
    <scope>NUCLEOTIDE SEQUENCE [LARGE SCALE GENOMIC DNA]</scope>
    <source>
        <strain evidence="5">DF5081</strain>
    </source>
</reference>
<dbReference type="EnsemblMetazoa" id="CJA08934b.1">
    <property type="protein sequence ID" value="CJA08934b.1"/>
    <property type="gene ID" value="WBGene00128138"/>
</dbReference>
<keyword evidence="1" id="KW-0349">Heme</keyword>
<dbReference type="InterPro" id="IPR044399">
    <property type="entry name" value="Mb-like_M"/>
</dbReference>
<feature type="domain" description="Globin" evidence="3">
    <location>
        <begin position="139"/>
        <end position="220"/>
    </location>
</feature>
<dbReference type="GO" id="GO:0020037">
    <property type="term" value="F:heme binding"/>
    <property type="evidence" value="ECO:0007669"/>
    <property type="project" value="InterPro"/>
</dbReference>
<dbReference type="InterPro" id="IPR009050">
    <property type="entry name" value="Globin-like_sf"/>
</dbReference>
<evidence type="ECO:0000256" key="1">
    <source>
        <dbReference type="RuleBase" id="RU000356"/>
    </source>
</evidence>
<dbReference type="Pfam" id="PF00042">
    <property type="entry name" value="Globin"/>
    <property type="match status" value="1"/>
</dbReference>
<keyword evidence="1" id="KW-0813">Transport</keyword>
<protein>
    <recommendedName>
        <fullName evidence="3">Globin domain-containing protein</fullName>
    </recommendedName>
</protein>
<feature type="region of interest" description="Disordered" evidence="2">
    <location>
        <begin position="1"/>
        <end position="64"/>
    </location>
</feature>
<sequence>MEQERKLLKQKAQSVKYPRNSRPRKEMISLSVPRTSRSLSPAMARSAPSSPMSRYSPTGTETSNVSKISGVLSCLVLVCLDKKMDGEYLLFANCPAPGIGDGNDFLYHNGVGLESNCPIVSQCFQSATYSLSTNPNQVRTVADHAKYLLQLLDKIIEGDVDAEYLREIGANHVSLKHENGFSNTEWDRFQEIMVEVILKQDGVKQSKETSRAWRLLICSFIELIRDGFDAQVRQFRRKHSFNAHVQYFENIEKRVGVCPNRKISLNVDPRNQNNGNRKYSHY</sequence>
<keyword evidence="1" id="KW-0479">Metal-binding</keyword>
<dbReference type="AlphaFoldDB" id="A0A8R1HU65"/>
<keyword evidence="1" id="KW-0408">Iron</keyword>
<comment type="similarity">
    <text evidence="1">Belongs to the globin family.</text>
</comment>
<dbReference type="InterPro" id="IPR012292">
    <property type="entry name" value="Globin/Proto"/>
</dbReference>
<evidence type="ECO:0000259" key="3">
    <source>
        <dbReference type="Pfam" id="PF00042"/>
    </source>
</evidence>
<dbReference type="GO" id="GO:0019825">
    <property type="term" value="F:oxygen binding"/>
    <property type="evidence" value="ECO:0007669"/>
    <property type="project" value="InterPro"/>
</dbReference>
<keyword evidence="1" id="KW-0561">Oxygen transport</keyword>
<feature type="compositionally biased region" description="Low complexity" evidence="2">
    <location>
        <begin position="36"/>
        <end position="57"/>
    </location>
</feature>
<dbReference type="InterPro" id="IPR000971">
    <property type="entry name" value="Globin"/>
</dbReference>
<dbReference type="GO" id="GO:0005344">
    <property type="term" value="F:oxygen carrier activity"/>
    <property type="evidence" value="ECO:0007669"/>
    <property type="project" value="UniProtKB-KW"/>
</dbReference>
<evidence type="ECO:0000313" key="4">
    <source>
        <dbReference type="EnsemblMetazoa" id="CJA08934b.1"/>
    </source>
</evidence>